<dbReference type="Pfam" id="PF00828">
    <property type="entry name" value="Ribosomal_L27A"/>
    <property type="match status" value="1"/>
</dbReference>
<gene>
    <name evidence="6" type="ORF">IV203_033114</name>
</gene>
<dbReference type="OrthoDB" id="361383at2759"/>
<evidence type="ECO:0000256" key="4">
    <source>
        <dbReference type="SAM" id="MobiDB-lite"/>
    </source>
</evidence>
<evidence type="ECO:0000256" key="2">
    <source>
        <dbReference type="ARBA" id="ARBA00022980"/>
    </source>
</evidence>
<feature type="region of interest" description="Disordered" evidence="4">
    <location>
        <begin position="68"/>
        <end position="101"/>
    </location>
</feature>
<sequence>MFSSLCRQFTSACSIHTTSQLSALSVVASSSSIGRCFQSSLASSKKNNDEFVAVLKLNMLQDNPGAVKKKRRIGRGIGSSKGKTAGRGHKGQKARSGGSISLGFEGGQTRFFKLLPKRGFSNKRHKTDMLPINLGTIQDYIDMGRLVVPNDNTVALTMKDLLDAGLCTASSIKHGVKLLAKGKERLRTPIHLEISRASEEAIEAVEAVGGEVTTVHYNRLALRALLKPQKFAVDDGTVRLPKFARPPPKWQPYYTNWDRNRGYLSVQAQMRKLLKERPELESDFTKALEDDGRCYSI</sequence>
<keyword evidence="2 6" id="KW-0689">Ribosomal protein</keyword>
<dbReference type="PANTHER" id="PTHR12934">
    <property type="entry name" value="50S RIBOSOMAL PROTEIN L15"/>
    <property type="match status" value="1"/>
</dbReference>
<accession>A0A9K3PFK3</accession>
<dbReference type="GO" id="GO:0005762">
    <property type="term" value="C:mitochondrial large ribosomal subunit"/>
    <property type="evidence" value="ECO:0007669"/>
    <property type="project" value="TreeGrafter"/>
</dbReference>
<name>A0A9K3PFK3_9STRA</name>
<organism evidence="6 7">
    <name type="scientific">Nitzschia inconspicua</name>
    <dbReference type="NCBI Taxonomy" id="303405"/>
    <lineage>
        <taxon>Eukaryota</taxon>
        <taxon>Sar</taxon>
        <taxon>Stramenopiles</taxon>
        <taxon>Ochrophyta</taxon>
        <taxon>Bacillariophyta</taxon>
        <taxon>Bacillariophyceae</taxon>
        <taxon>Bacillariophycidae</taxon>
        <taxon>Bacillariales</taxon>
        <taxon>Bacillariaceae</taxon>
        <taxon>Nitzschia</taxon>
    </lineage>
</organism>
<feature type="compositionally biased region" description="Basic residues" evidence="4">
    <location>
        <begin position="84"/>
        <end position="93"/>
    </location>
</feature>
<protein>
    <submittedName>
        <fullName evidence="6">50S ribosomal protein L15</fullName>
    </submittedName>
</protein>
<dbReference type="AlphaFoldDB" id="A0A9K3PFK3"/>
<dbReference type="NCBIfam" id="TIGR01071">
    <property type="entry name" value="rplO_bact"/>
    <property type="match status" value="1"/>
</dbReference>
<dbReference type="PANTHER" id="PTHR12934:SF11">
    <property type="entry name" value="LARGE RIBOSOMAL SUBUNIT PROTEIN UL15M"/>
    <property type="match status" value="1"/>
</dbReference>
<feature type="domain" description="Large ribosomal subunit protein uL15/eL18" evidence="5">
    <location>
        <begin position="131"/>
        <end position="213"/>
    </location>
</feature>
<comment type="similarity">
    <text evidence="1">Belongs to the universal ribosomal protein uL15 family.</text>
</comment>
<keyword evidence="3" id="KW-0687">Ribonucleoprotein</keyword>
<dbReference type="InterPro" id="IPR005749">
    <property type="entry name" value="Ribosomal_uL15_bac-type"/>
</dbReference>
<dbReference type="EMBL" id="JAGRRH010000022">
    <property type="protein sequence ID" value="KAG7345583.1"/>
    <property type="molecule type" value="Genomic_DNA"/>
</dbReference>
<evidence type="ECO:0000256" key="1">
    <source>
        <dbReference type="ARBA" id="ARBA00007320"/>
    </source>
</evidence>
<evidence type="ECO:0000259" key="5">
    <source>
        <dbReference type="Pfam" id="PF00828"/>
    </source>
</evidence>
<reference evidence="6" key="1">
    <citation type="journal article" date="2021" name="Sci. Rep.">
        <title>Diploid genomic architecture of Nitzschia inconspicua, an elite biomass production diatom.</title>
        <authorList>
            <person name="Oliver A."/>
            <person name="Podell S."/>
            <person name="Pinowska A."/>
            <person name="Traller J.C."/>
            <person name="Smith S.R."/>
            <person name="McClure R."/>
            <person name="Beliaev A."/>
            <person name="Bohutskyi P."/>
            <person name="Hill E.A."/>
            <person name="Rabines A."/>
            <person name="Zheng H."/>
            <person name="Allen L.Z."/>
            <person name="Kuo A."/>
            <person name="Grigoriev I.V."/>
            <person name="Allen A.E."/>
            <person name="Hazlebeck D."/>
            <person name="Allen E.E."/>
        </authorList>
    </citation>
    <scope>NUCLEOTIDE SEQUENCE</scope>
    <source>
        <strain evidence="6">Hildebrandi</strain>
    </source>
</reference>
<dbReference type="GO" id="GO:0006412">
    <property type="term" value="P:translation"/>
    <property type="evidence" value="ECO:0007669"/>
    <property type="project" value="InterPro"/>
</dbReference>
<evidence type="ECO:0000313" key="6">
    <source>
        <dbReference type="EMBL" id="KAG7345583.1"/>
    </source>
</evidence>
<reference evidence="6" key="2">
    <citation type="submission" date="2021-04" db="EMBL/GenBank/DDBJ databases">
        <authorList>
            <person name="Podell S."/>
        </authorList>
    </citation>
    <scope>NUCLEOTIDE SEQUENCE</scope>
    <source>
        <strain evidence="6">Hildebrandi</strain>
    </source>
</reference>
<dbReference type="InterPro" id="IPR021131">
    <property type="entry name" value="Ribosomal_uL15/eL18"/>
</dbReference>
<dbReference type="GO" id="GO:0003735">
    <property type="term" value="F:structural constituent of ribosome"/>
    <property type="evidence" value="ECO:0007669"/>
    <property type="project" value="InterPro"/>
</dbReference>
<dbReference type="HAMAP" id="MF_01341">
    <property type="entry name" value="Ribosomal_uL15"/>
    <property type="match status" value="1"/>
</dbReference>
<keyword evidence="7" id="KW-1185">Reference proteome</keyword>
<dbReference type="Proteomes" id="UP000693970">
    <property type="component" value="Unassembled WGS sequence"/>
</dbReference>
<proteinExistence type="inferred from homology"/>
<evidence type="ECO:0000256" key="3">
    <source>
        <dbReference type="ARBA" id="ARBA00023274"/>
    </source>
</evidence>
<comment type="caution">
    <text evidence="6">The sequence shown here is derived from an EMBL/GenBank/DDBJ whole genome shotgun (WGS) entry which is preliminary data.</text>
</comment>
<dbReference type="InterPro" id="IPR030878">
    <property type="entry name" value="Ribosomal_uL15"/>
</dbReference>
<evidence type="ECO:0000313" key="7">
    <source>
        <dbReference type="Proteomes" id="UP000693970"/>
    </source>
</evidence>